<keyword evidence="8" id="KW-1185">Reference proteome</keyword>
<dbReference type="InterPro" id="IPR002941">
    <property type="entry name" value="DNA_methylase_N4/N6"/>
</dbReference>
<evidence type="ECO:0000313" key="7">
    <source>
        <dbReference type="EMBL" id="MCR6546113.1"/>
    </source>
</evidence>
<accession>A0ABT1Y6E2</accession>
<organism evidence="7 8">
    <name type="scientific">Dehalobacterium formicoaceticum</name>
    <dbReference type="NCBI Taxonomy" id="51515"/>
    <lineage>
        <taxon>Bacteria</taxon>
        <taxon>Bacillati</taxon>
        <taxon>Bacillota</taxon>
        <taxon>Clostridia</taxon>
        <taxon>Eubacteriales</taxon>
        <taxon>Peptococcaceae</taxon>
        <taxon>Dehalobacterium</taxon>
    </lineage>
</organism>
<dbReference type="PROSITE" id="PS00092">
    <property type="entry name" value="N6_MTASE"/>
    <property type="match status" value="1"/>
</dbReference>
<dbReference type="PANTHER" id="PTHR13370:SF24">
    <property type="entry name" value="TYPE III RESTRICTION-MODIFICATION ENZYME STYLTI MOD SUBUNIT"/>
    <property type="match status" value="1"/>
</dbReference>
<dbReference type="Proteomes" id="UP001524944">
    <property type="component" value="Unassembled WGS sequence"/>
</dbReference>
<evidence type="ECO:0000256" key="3">
    <source>
        <dbReference type="ARBA" id="ARBA00022679"/>
    </source>
</evidence>
<proteinExistence type="inferred from homology"/>
<keyword evidence="5" id="KW-0680">Restriction system</keyword>
<dbReference type="PANTHER" id="PTHR13370">
    <property type="entry name" value="RNA METHYLASE-RELATED"/>
    <property type="match status" value="1"/>
</dbReference>
<dbReference type="PRINTS" id="PR00506">
    <property type="entry name" value="D21N6MTFRASE"/>
</dbReference>
<evidence type="ECO:0000313" key="8">
    <source>
        <dbReference type="Proteomes" id="UP001524944"/>
    </source>
</evidence>
<dbReference type="InterPro" id="IPR029063">
    <property type="entry name" value="SAM-dependent_MTases_sf"/>
</dbReference>
<name>A0ABT1Y6E2_9FIRM</name>
<protein>
    <submittedName>
        <fullName evidence="7">Site-specific DNA-methyltransferase</fullName>
    </submittedName>
</protein>
<dbReference type="SUPFAM" id="SSF53335">
    <property type="entry name" value="S-adenosyl-L-methionine-dependent methyltransferases"/>
    <property type="match status" value="1"/>
</dbReference>
<keyword evidence="4" id="KW-0949">S-adenosyl-L-methionine</keyword>
<dbReference type="Gene3D" id="3.40.50.150">
    <property type="entry name" value="Vaccinia Virus protein VP39"/>
    <property type="match status" value="1"/>
</dbReference>
<dbReference type="EMBL" id="JANPWE010000005">
    <property type="protein sequence ID" value="MCR6546113.1"/>
    <property type="molecule type" value="Genomic_DNA"/>
</dbReference>
<reference evidence="7 8" key="1">
    <citation type="submission" date="2022-08" db="EMBL/GenBank/DDBJ databases">
        <title>Proteogenomics of the novel Dehalobacterium formicoaceticum strain EZ94 highlights a key role of methyltransferases during anaerobic dichloromethane degradation.</title>
        <authorList>
            <person name="Wasmund K."/>
        </authorList>
    </citation>
    <scope>NUCLEOTIDE SEQUENCE [LARGE SCALE GENOMIC DNA]</scope>
    <source>
        <strain evidence="7 8">EZ94</strain>
    </source>
</reference>
<keyword evidence="3" id="KW-0808">Transferase</keyword>
<comment type="caution">
    <text evidence="7">The sequence shown here is derived from an EMBL/GenBank/DDBJ whole genome shotgun (WGS) entry which is preliminary data.</text>
</comment>
<keyword evidence="2" id="KW-0489">Methyltransferase</keyword>
<comment type="similarity">
    <text evidence="1">Belongs to the N(4)/N(6)-methyltransferase family.</text>
</comment>
<evidence type="ECO:0000256" key="1">
    <source>
        <dbReference type="ARBA" id="ARBA00006594"/>
    </source>
</evidence>
<gene>
    <name evidence="7" type="ORF">NVS47_11405</name>
</gene>
<evidence type="ECO:0000259" key="6">
    <source>
        <dbReference type="Pfam" id="PF01555"/>
    </source>
</evidence>
<dbReference type="InterPro" id="IPR002295">
    <property type="entry name" value="N4/N6-MTase_EcoPI_Mod-like"/>
</dbReference>
<dbReference type="Pfam" id="PF01555">
    <property type="entry name" value="N6_N4_Mtase"/>
    <property type="match status" value="1"/>
</dbReference>
<sequence>MLNQYDIDYIIKCLKDGQSIPAEYKYSLFPTAQMEYELTYAGKMRKEDILSDTDEISNVPLQIEKTYNGDEHPSLNDDWKNLLIFGDNLQVLKTIYYDKDPIIAKKIKNKVKLVYIDPPFGTGDEYDGNKGQSAYSAKRKGADLVEFLRRRLILLREVMADDGVIFVRLDYHFGHYIKIIMDEVFGKNNFRNEIVINRVKRSLRNLTRFNVSTESIFFYSKSSDYYFNNPEMPRKCNFCGKEKEPIWEDLTSPGLRNPPERVIFGKLYLPRRGRHFTYTQEKIDAFQKEGRLRLNPDIPYYDLEGEKIEARPEYLQTESIPIDNNWTDIKGYAFANNYPTENAEELLKRVIESCTKEGDLIMDCFAGSGTTLAVAEKMNRRWIGCDIGKLSMYTIQKRLLEISKSKDIVNPKKEYKQNAKAFSVVTAGLYDLGKVFSLTEDRYKSFVKNLFDIEDIEKADINGVSIDGEKRGYFVKIYPYWDEKMRNADVDSEYLHDLHRNIGDRIKNRFYIVAPANNVAFVNDYYAIDGIKYYFLKIPYQVIKELHNQNFKKIKQPQSQGQINDLDEAVGFHFIRQPEVETELTNIDGNYYITLKNLCPITVWMSLEEK</sequence>
<evidence type="ECO:0000256" key="5">
    <source>
        <dbReference type="ARBA" id="ARBA00022747"/>
    </source>
</evidence>
<dbReference type="InterPro" id="IPR002052">
    <property type="entry name" value="DNA_methylase_N6_adenine_CS"/>
</dbReference>
<evidence type="ECO:0000256" key="2">
    <source>
        <dbReference type="ARBA" id="ARBA00022603"/>
    </source>
</evidence>
<evidence type="ECO:0000256" key="4">
    <source>
        <dbReference type="ARBA" id="ARBA00022691"/>
    </source>
</evidence>
<feature type="domain" description="DNA methylase N-4/N-6" evidence="6">
    <location>
        <begin position="111"/>
        <end position="393"/>
    </location>
</feature>
<dbReference type="RefSeq" id="WP_257913545.1">
    <property type="nucleotide sequence ID" value="NZ_JANPWE010000005.1"/>
</dbReference>